<dbReference type="InterPro" id="IPR025637">
    <property type="entry name" value="DUF4333"/>
</dbReference>
<dbReference type="AlphaFoldDB" id="A0A3A4FCC6"/>
<evidence type="ECO:0000313" key="3">
    <source>
        <dbReference type="Proteomes" id="UP000266615"/>
    </source>
</evidence>
<reference evidence="2 3" key="1">
    <citation type="submission" date="2018-09" db="EMBL/GenBank/DDBJ databases">
        <title>Nesterenkonia natronophila sp. nov., an alkaliphilic actinobacteriume isolated from a soda lake, and emended description of the genus Nesterenkonia.</title>
        <authorList>
            <person name="Menes R.J."/>
            <person name="Iriarte A."/>
        </authorList>
    </citation>
    <scope>NUCLEOTIDE SEQUENCE [LARGE SCALE GENOMIC DNA]</scope>
    <source>
        <strain evidence="2 3">M8</strain>
    </source>
</reference>
<name>A0A3A4FCC6_9MICC</name>
<dbReference type="EMBL" id="QYZP01000001">
    <property type="protein sequence ID" value="RJN32414.1"/>
    <property type="molecule type" value="Genomic_DNA"/>
</dbReference>
<proteinExistence type="predicted"/>
<dbReference type="OrthoDB" id="4965955at2"/>
<dbReference type="RefSeq" id="WP_119901460.1">
    <property type="nucleotide sequence ID" value="NZ_QYZP01000001.1"/>
</dbReference>
<dbReference type="Pfam" id="PF14230">
    <property type="entry name" value="DUF4333"/>
    <property type="match status" value="1"/>
</dbReference>
<evidence type="ECO:0000259" key="1">
    <source>
        <dbReference type="Pfam" id="PF14230"/>
    </source>
</evidence>
<gene>
    <name evidence="2" type="ORF">D3250_00740</name>
</gene>
<keyword evidence="3" id="KW-1185">Reference proteome</keyword>
<sequence length="107" mass="11317">MPNGKRIMVAVVAAAALGLTGCGGQWPESEMESELESKFDADYPEDAPHEVDCPGDLDVEEGETISCDFTDARGAGSFAIEVVAVDGSDFEYEATVDDYQETADGSD</sequence>
<evidence type="ECO:0000313" key="2">
    <source>
        <dbReference type="EMBL" id="RJN32414.1"/>
    </source>
</evidence>
<dbReference type="PROSITE" id="PS51257">
    <property type="entry name" value="PROKAR_LIPOPROTEIN"/>
    <property type="match status" value="1"/>
</dbReference>
<protein>
    <submittedName>
        <fullName evidence="2">DUF4333 domain-containing protein</fullName>
    </submittedName>
</protein>
<organism evidence="2 3">
    <name type="scientific">Nesterenkonia natronophila</name>
    <dbReference type="NCBI Taxonomy" id="2174932"/>
    <lineage>
        <taxon>Bacteria</taxon>
        <taxon>Bacillati</taxon>
        <taxon>Actinomycetota</taxon>
        <taxon>Actinomycetes</taxon>
        <taxon>Micrococcales</taxon>
        <taxon>Micrococcaceae</taxon>
        <taxon>Nesterenkonia</taxon>
    </lineage>
</organism>
<dbReference type="Proteomes" id="UP000266615">
    <property type="component" value="Unassembled WGS sequence"/>
</dbReference>
<feature type="domain" description="DUF4333" evidence="1">
    <location>
        <begin position="22"/>
        <end position="77"/>
    </location>
</feature>
<comment type="caution">
    <text evidence="2">The sequence shown here is derived from an EMBL/GenBank/DDBJ whole genome shotgun (WGS) entry which is preliminary data.</text>
</comment>
<accession>A0A3A4FCC6</accession>